<gene>
    <name evidence="2" type="ORF">EV356DRAFT_496112</name>
</gene>
<dbReference type="Proteomes" id="UP000800092">
    <property type="component" value="Unassembled WGS sequence"/>
</dbReference>
<reference evidence="2" key="1">
    <citation type="journal article" date="2020" name="Stud. Mycol.">
        <title>101 Dothideomycetes genomes: a test case for predicting lifestyles and emergence of pathogens.</title>
        <authorList>
            <person name="Haridas S."/>
            <person name="Albert R."/>
            <person name="Binder M."/>
            <person name="Bloem J."/>
            <person name="Labutti K."/>
            <person name="Salamov A."/>
            <person name="Andreopoulos B."/>
            <person name="Baker S."/>
            <person name="Barry K."/>
            <person name="Bills G."/>
            <person name="Bluhm B."/>
            <person name="Cannon C."/>
            <person name="Castanera R."/>
            <person name="Culley D."/>
            <person name="Daum C."/>
            <person name="Ezra D."/>
            <person name="Gonzalez J."/>
            <person name="Henrissat B."/>
            <person name="Kuo A."/>
            <person name="Liang C."/>
            <person name="Lipzen A."/>
            <person name="Lutzoni F."/>
            <person name="Magnuson J."/>
            <person name="Mondo S."/>
            <person name="Nolan M."/>
            <person name="Ohm R."/>
            <person name="Pangilinan J."/>
            <person name="Park H.-J."/>
            <person name="Ramirez L."/>
            <person name="Alfaro M."/>
            <person name="Sun H."/>
            <person name="Tritt A."/>
            <person name="Yoshinaga Y."/>
            <person name="Zwiers L.-H."/>
            <person name="Turgeon B."/>
            <person name="Goodwin S."/>
            <person name="Spatafora J."/>
            <person name="Crous P."/>
            <person name="Grigoriev I."/>
        </authorList>
    </citation>
    <scope>NUCLEOTIDE SEQUENCE</scope>
    <source>
        <strain evidence="2">Tuck. ex Michener</strain>
    </source>
</reference>
<protein>
    <submittedName>
        <fullName evidence="2">Uncharacterized protein</fullName>
    </submittedName>
</protein>
<evidence type="ECO:0000256" key="1">
    <source>
        <dbReference type="SAM" id="MobiDB-lite"/>
    </source>
</evidence>
<name>A0A6A6HHR0_VIRVR</name>
<evidence type="ECO:0000313" key="3">
    <source>
        <dbReference type="Proteomes" id="UP000800092"/>
    </source>
</evidence>
<sequence length="85" mass="9743">MYTFLHARATSSWCSIKPSRSQVNQPNPRIPQIRRILKKNSHFCSATPKKSIIPNPLRRLAHPTPRPSGPRPRHLDRADQTDHAC</sequence>
<dbReference type="AlphaFoldDB" id="A0A6A6HHR0"/>
<organism evidence="2 3">
    <name type="scientific">Viridothelium virens</name>
    <name type="common">Speckled blister lichen</name>
    <name type="synonym">Trypethelium virens</name>
    <dbReference type="NCBI Taxonomy" id="1048519"/>
    <lineage>
        <taxon>Eukaryota</taxon>
        <taxon>Fungi</taxon>
        <taxon>Dikarya</taxon>
        <taxon>Ascomycota</taxon>
        <taxon>Pezizomycotina</taxon>
        <taxon>Dothideomycetes</taxon>
        <taxon>Dothideomycetes incertae sedis</taxon>
        <taxon>Trypetheliales</taxon>
        <taxon>Trypetheliaceae</taxon>
        <taxon>Viridothelium</taxon>
    </lineage>
</organism>
<dbReference type="EMBL" id="ML991780">
    <property type="protein sequence ID" value="KAF2237349.1"/>
    <property type="molecule type" value="Genomic_DNA"/>
</dbReference>
<keyword evidence="3" id="KW-1185">Reference proteome</keyword>
<evidence type="ECO:0000313" key="2">
    <source>
        <dbReference type="EMBL" id="KAF2237349.1"/>
    </source>
</evidence>
<proteinExistence type="predicted"/>
<feature type="region of interest" description="Disordered" evidence="1">
    <location>
        <begin position="47"/>
        <end position="85"/>
    </location>
</feature>
<accession>A0A6A6HHR0</accession>
<feature type="compositionally biased region" description="Basic and acidic residues" evidence="1">
    <location>
        <begin position="73"/>
        <end position="85"/>
    </location>
</feature>